<organism evidence="2 3">
    <name type="scientific">Tropilaelaps mercedesae</name>
    <dbReference type="NCBI Taxonomy" id="418985"/>
    <lineage>
        <taxon>Eukaryota</taxon>
        <taxon>Metazoa</taxon>
        <taxon>Ecdysozoa</taxon>
        <taxon>Arthropoda</taxon>
        <taxon>Chelicerata</taxon>
        <taxon>Arachnida</taxon>
        <taxon>Acari</taxon>
        <taxon>Parasitiformes</taxon>
        <taxon>Mesostigmata</taxon>
        <taxon>Gamasina</taxon>
        <taxon>Dermanyssoidea</taxon>
        <taxon>Laelapidae</taxon>
        <taxon>Tropilaelaps</taxon>
    </lineage>
</organism>
<accession>A0A1V9XFG3</accession>
<name>A0A1V9XFG3_9ACAR</name>
<gene>
    <name evidence="2" type="ORF">BIW11_01332</name>
</gene>
<sequence length="166" mass="18037">MVLRREAAAEGRLGLAGRGPRLRRRTNALTSTVLATQIVFLLTVALCPPAEAIPKNGFHHHKNNTLTGFSDILYGFAKIVSFPTYNEGLRFGVSSISALVSLLLVFGIAPVIWMALRFCGSERVPVGWDAFPRRYRRPAEVQTSCGGSFCAGSLGTTPSEIEDRVT</sequence>
<evidence type="ECO:0000313" key="3">
    <source>
        <dbReference type="Proteomes" id="UP000192247"/>
    </source>
</evidence>
<dbReference type="EMBL" id="MNPL01012152">
    <property type="protein sequence ID" value="OQR72274.1"/>
    <property type="molecule type" value="Genomic_DNA"/>
</dbReference>
<feature type="transmembrane region" description="Helical" evidence="1">
    <location>
        <begin position="91"/>
        <end position="116"/>
    </location>
</feature>
<comment type="caution">
    <text evidence="2">The sequence shown here is derived from an EMBL/GenBank/DDBJ whole genome shotgun (WGS) entry which is preliminary data.</text>
</comment>
<keyword evidence="1" id="KW-1133">Transmembrane helix</keyword>
<keyword evidence="1" id="KW-0812">Transmembrane</keyword>
<protein>
    <submittedName>
        <fullName evidence="2">Uncharacterized protein</fullName>
    </submittedName>
</protein>
<evidence type="ECO:0000256" key="1">
    <source>
        <dbReference type="SAM" id="Phobius"/>
    </source>
</evidence>
<dbReference type="AlphaFoldDB" id="A0A1V9XFG3"/>
<dbReference type="InParanoid" id="A0A1V9XFG3"/>
<feature type="transmembrane region" description="Helical" evidence="1">
    <location>
        <begin position="28"/>
        <end position="46"/>
    </location>
</feature>
<evidence type="ECO:0000313" key="2">
    <source>
        <dbReference type="EMBL" id="OQR72274.1"/>
    </source>
</evidence>
<proteinExistence type="predicted"/>
<keyword evidence="1" id="KW-0472">Membrane</keyword>
<dbReference type="Proteomes" id="UP000192247">
    <property type="component" value="Unassembled WGS sequence"/>
</dbReference>
<keyword evidence="3" id="KW-1185">Reference proteome</keyword>
<reference evidence="2 3" key="1">
    <citation type="journal article" date="2017" name="Gigascience">
        <title>Draft genome of the honey bee ectoparasitic mite, Tropilaelaps mercedesae, is shaped by the parasitic life history.</title>
        <authorList>
            <person name="Dong X."/>
            <person name="Armstrong S.D."/>
            <person name="Xia D."/>
            <person name="Makepeace B.L."/>
            <person name="Darby A.C."/>
            <person name="Kadowaki T."/>
        </authorList>
    </citation>
    <scope>NUCLEOTIDE SEQUENCE [LARGE SCALE GENOMIC DNA]</scope>
    <source>
        <strain evidence="2">Wuxi-XJTLU</strain>
    </source>
</reference>